<sequence length="79" mass="9531">MMLMLKNGNDELKFKSPSSDKLFNPVWYSYLKFNRYDEERIAAKMVERVQMNSKYAGKIQQLQFYRNGDRSQPFKIVRL</sequence>
<organism evidence="1 2">
    <name type="scientific">Leeuwenhoekiella marinoflava</name>
    <dbReference type="NCBI Taxonomy" id="988"/>
    <lineage>
        <taxon>Bacteria</taxon>
        <taxon>Pseudomonadati</taxon>
        <taxon>Bacteroidota</taxon>
        <taxon>Flavobacteriia</taxon>
        <taxon>Flavobacteriales</taxon>
        <taxon>Flavobacteriaceae</taxon>
        <taxon>Leeuwenhoekiella</taxon>
    </lineage>
</organism>
<comment type="caution">
    <text evidence="1">The sequence shown here is derived from an EMBL/GenBank/DDBJ whole genome shotgun (WGS) entry which is preliminary data.</text>
</comment>
<gene>
    <name evidence="1" type="ORF">DSL99_1331</name>
</gene>
<accession>A0A4Q0PN89</accession>
<evidence type="ECO:0000313" key="1">
    <source>
        <dbReference type="EMBL" id="RXG32026.1"/>
    </source>
</evidence>
<proteinExistence type="predicted"/>
<name>A0A4Q0PN89_9FLAO</name>
<evidence type="ECO:0000313" key="2">
    <source>
        <dbReference type="Proteomes" id="UP000290608"/>
    </source>
</evidence>
<dbReference type="EMBL" id="QOVL01000005">
    <property type="protein sequence ID" value="RXG32026.1"/>
    <property type="molecule type" value="Genomic_DNA"/>
</dbReference>
<reference evidence="1 2" key="1">
    <citation type="submission" date="2018-07" db="EMBL/GenBank/DDBJ databases">
        <title>Leeuwenhoekiella genomics.</title>
        <authorList>
            <person name="Tahon G."/>
            <person name="Willems A."/>
        </authorList>
    </citation>
    <scope>NUCLEOTIDE SEQUENCE [LARGE SCALE GENOMIC DNA]</scope>
    <source>
        <strain evidence="1 2">LMG 1345</strain>
    </source>
</reference>
<protein>
    <submittedName>
        <fullName evidence="1">Uncharacterized protein</fullName>
    </submittedName>
</protein>
<dbReference type="STRING" id="1122159.SAMN02745246_01387"/>
<dbReference type="AlphaFoldDB" id="A0A4Q0PN89"/>
<dbReference type="Proteomes" id="UP000290608">
    <property type="component" value="Unassembled WGS sequence"/>
</dbReference>